<accession>A0A420EC29</accession>
<evidence type="ECO:0000259" key="2">
    <source>
        <dbReference type="PROSITE" id="PS50213"/>
    </source>
</evidence>
<sequence>MRAESASAQQASRPVRLQDRNQEEARKMKRLAIPLLAGATLALAACGSEPAPEAAQTEEAAPEPTGPGPIAAVAGENDDLSTFLEAVRSAMLGGSLIADGPYTVFAPTNAAFEKLPAGKLDKLMTPDEQDDLGELINAHIVKGAFGSDALAKAIEDGDGKAELETVEGDTITASKDGDTITLTDEDGHKAKLTDEGAEASNGVLYTIDTVLAD</sequence>
<dbReference type="Pfam" id="PF02469">
    <property type="entry name" value="Fasciclin"/>
    <property type="match status" value="1"/>
</dbReference>
<dbReference type="InterPro" id="IPR050904">
    <property type="entry name" value="Adhesion/Biosynth-related"/>
</dbReference>
<evidence type="ECO:0000313" key="4">
    <source>
        <dbReference type="Proteomes" id="UP000284395"/>
    </source>
</evidence>
<feature type="domain" description="FAS1" evidence="2">
    <location>
        <begin position="67"/>
        <end position="211"/>
    </location>
</feature>
<dbReference type="SUPFAM" id="SSF82153">
    <property type="entry name" value="FAS1 domain"/>
    <property type="match status" value="1"/>
</dbReference>
<reference evidence="3 4" key="1">
    <citation type="submission" date="2018-09" db="EMBL/GenBank/DDBJ databases">
        <title>Altererythrobacter spongiae sp. nov., isolated from a marine sponge.</title>
        <authorList>
            <person name="Zhuang L."/>
            <person name="Luo L."/>
        </authorList>
    </citation>
    <scope>NUCLEOTIDE SEQUENCE [LARGE SCALE GENOMIC DNA]</scope>
    <source>
        <strain evidence="3 4">HN-Y73</strain>
    </source>
</reference>
<dbReference type="EMBL" id="RAPF01000011">
    <property type="protein sequence ID" value="RKF18192.1"/>
    <property type="molecule type" value="Genomic_DNA"/>
</dbReference>
<dbReference type="Proteomes" id="UP000284395">
    <property type="component" value="Unassembled WGS sequence"/>
</dbReference>
<evidence type="ECO:0000313" key="3">
    <source>
        <dbReference type="EMBL" id="RKF18192.1"/>
    </source>
</evidence>
<dbReference type="InterPro" id="IPR000782">
    <property type="entry name" value="FAS1_domain"/>
</dbReference>
<comment type="caution">
    <text evidence="3">The sequence shown here is derived from an EMBL/GenBank/DDBJ whole genome shotgun (WGS) entry which is preliminary data.</text>
</comment>
<proteinExistence type="predicted"/>
<feature type="compositionally biased region" description="Low complexity" evidence="1">
    <location>
        <begin position="1"/>
        <end position="12"/>
    </location>
</feature>
<dbReference type="AlphaFoldDB" id="A0A420EC29"/>
<feature type="region of interest" description="Disordered" evidence="1">
    <location>
        <begin position="1"/>
        <end position="23"/>
    </location>
</feature>
<dbReference type="FunFam" id="2.30.180.10:FF:000032">
    <property type="entry name" value="Fasciclin domain-containing protein, putative"/>
    <property type="match status" value="1"/>
</dbReference>
<evidence type="ECO:0000256" key="1">
    <source>
        <dbReference type="SAM" id="MobiDB-lite"/>
    </source>
</evidence>
<dbReference type="Gene3D" id="2.30.180.10">
    <property type="entry name" value="FAS1 domain"/>
    <property type="match status" value="1"/>
</dbReference>
<dbReference type="PANTHER" id="PTHR10900">
    <property type="entry name" value="PERIOSTIN-RELATED"/>
    <property type="match status" value="1"/>
</dbReference>
<feature type="region of interest" description="Disordered" evidence="1">
    <location>
        <begin position="48"/>
        <end position="74"/>
    </location>
</feature>
<dbReference type="InterPro" id="IPR036378">
    <property type="entry name" value="FAS1_dom_sf"/>
</dbReference>
<dbReference type="SMART" id="SM00554">
    <property type="entry name" value="FAS1"/>
    <property type="match status" value="1"/>
</dbReference>
<feature type="compositionally biased region" description="Low complexity" evidence="1">
    <location>
        <begin position="48"/>
        <end position="72"/>
    </location>
</feature>
<name>A0A420EC29_9SPHN</name>
<organism evidence="3 4">
    <name type="scientific">Altericroceibacterium spongiae</name>
    <dbReference type="NCBI Taxonomy" id="2320269"/>
    <lineage>
        <taxon>Bacteria</taxon>
        <taxon>Pseudomonadati</taxon>
        <taxon>Pseudomonadota</taxon>
        <taxon>Alphaproteobacteria</taxon>
        <taxon>Sphingomonadales</taxon>
        <taxon>Erythrobacteraceae</taxon>
        <taxon>Altericroceibacterium</taxon>
    </lineage>
</organism>
<protein>
    <submittedName>
        <fullName evidence="3">Fasciclin domain-containing protein</fullName>
    </submittedName>
</protein>
<keyword evidence="4" id="KW-1185">Reference proteome</keyword>
<dbReference type="PROSITE" id="PS50213">
    <property type="entry name" value="FAS1"/>
    <property type="match status" value="1"/>
</dbReference>
<dbReference type="PANTHER" id="PTHR10900:SF77">
    <property type="entry name" value="FI19380P1"/>
    <property type="match status" value="1"/>
</dbReference>
<dbReference type="OrthoDB" id="9800666at2"/>
<gene>
    <name evidence="3" type="ORF">D6851_15355</name>
</gene>